<keyword evidence="3" id="KW-1185">Reference proteome</keyword>
<feature type="transmembrane region" description="Helical" evidence="1">
    <location>
        <begin position="12"/>
        <end position="33"/>
    </location>
</feature>
<evidence type="ECO:0000313" key="2">
    <source>
        <dbReference type="EMBL" id="SDG53130.1"/>
    </source>
</evidence>
<name>A0A1G7V2D6_9SPHI</name>
<feature type="transmembrane region" description="Helical" evidence="1">
    <location>
        <begin position="39"/>
        <end position="64"/>
    </location>
</feature>
<organism evidence="2 3">
    <name type="scientific">Pedobacter terrae</name>
    <dbReference type="NCBI Taxonomy" id="405671"/>
    <lineage>
        <taxon>Bacteria</taxon>
        <taxon>Pseudomonadati</taxon>
        <taxon>Bacteroidota</taxon>
        <taxon>Sphingobacteriia</taxon>
        <taxon>Sphingobacteriales</taxon>
        <taxon>Sphingobacteriaceae</taxon>
        <taxon>Pedobacter</taxon>
    </lineage>
</organism>
<keyword evidence="1" id="KW-0472">Membrane</keyword>
<dbReference type="Proteomes" id="UP000199643">
    <property type="component" value="Unassembled WGS sequence"/>
</dbReference>
<feature type="transmembrane region" description="Helical" evidence="1">
    <location>
        <begin position="85"/>
        <end position="107"/>
    </location>
</feature>
<keyword evidence="1" id="KW-0812">Transmembrane</keyword>
<gene>
    <name evidence="2" type="ORF">SAMN05421827_107202</name>
</gene>
<proteinExistence type="predicted"/>
<dbReference type="EMBL" id="FNCH01000007">
    <property type="protein sequence ID" value="SDG53130.1"/>
    <property type="molecule type" value="Genomic_DNA"/>
</dbReference>
<reference evidence="3" key="1">
    <citation type="submission" date="2016-10" db="EMBL/GenBank/DDBJ databases">
        <authorList>
            <person name="Varghese N."/>
            <person name="Submissions S."/>
        </authorList>
    </citation>
    <scope>NUCLEOTIDE SEQUENCE [LARGE SCALE GENOMIC DNA]</scope>
    <source>
        <strain evidence="3">DSM 17933</strain>
    </source>
</reference>
<dbReference type="AlphaFoldDB" id="A0A1G7V2D6"/>
<accession>A0A1G7V2D6</accession>
<evidence type="ECO:0000256" key="1">
    <source>
        <dbReference type="SAM" id="Phobius"/>
    </source>
</evidence>
<evidence type="ECO:0000313" key="3">
    <source>
        <dbReference type="Proteomes" id="UP000199643"/>
    </source>
</evidence>
<dbReference type="STRING" id="405671.SAMN05421827_107202"/>
<keyword evidence="1" id="KW-1133">Transmembrane helix</keyword>
<protein>
    <recommendedName>
        <fullName evidence="4">Polysaccharide biosynthesis protein</fullName>
    </recommendedName>
</protein>
<sequence length="120" mass="13827">MSIALLKKSITIYKPIFLWNILVSLLTVVFFILNGFSQSGIYSFAIFIKLIGWSFSAGIYFMFYQSTAYFFKNQGIGFKKIMANMVLYDLIILIGILMISTICRDFLSTVLINLLQIEKY</sequence>
<evidence type="ECO:0008006" key="4">
    <source>
        <dbReference type="Google" id="ProtNLM"/>
    </source>
</evidence>